<comment type="caution">
    <text evidence="2">The sequence shown here is derived from an EMBL/GenBank/DDBJ whole genome shotgun (WGS) entry which is preliminary data.</text>
</comment>
<dbReference type="Proteomes" id="UP000311382">
    <property type="component" value="Unassembled WGS sequence"/>
</dbReference>
<name>A0A5C5G2F5_9BASI</name>
<feature type="compositionally biased region" description="Polar residues" evidence="1">
    <location>
        <begin position="212"/>
        <end position="229"/>
    </location>
</feature>
<organism evidence="2 3">
    <name type="scientific">Rhodotorula diobovata</name>
    <dbReference type="NCBI Taxonomy" id="5288"/>
    <lineage>
        <taxon>Eukaryota</taxon>
        <taxon>Fungi</taxon>
        <taxon>Dikarya</taxon>
        <taxon>Basidiomycota</taxon>
        <taxon>Pucciniomycotina</taxon>
        <taxon>Microbotryomycetes</taxon>
        <taxon>Sporidiobolales</taxon>
        <taxon>Sporidiobolaceae</taxon>
        <taxon>Rhodotorula</taxon>
    </lineage>
</organism>
<evidence type="ECO:0000313" key="2">
    <source>
        <dbReference type="EMBL" id="TNY22171.1"/>
    </source>
</evidence>
<dbReference type="EMBL" id="SOZI01000030">
    <property type="protein sequence ID" value="TNY22171.1"/>
    <property type="molecule type" value="Genomic_DNA"/>
</dbReference>
<keyword evidence="3" id="KW-1185">Reference proteome</keyword>
<dbReference type="InterPro" id="IPR018608">
    <property type="entry name" value="Gti1/Pac2"/>
</dbReference>
<dbReference type="Pfam" id="PF09729">
    <property type="entry name" value="Gti1_Pac2"/>
    <property type="match status" value="1"/>
</dbReference>
<feature type="region of interest" description="Disordered" evidence="1">
    <location>
        <begin position="280"/>
        <end position="414"/>
    </location>
</feature>
<dbReference type="OrthoDB" id="5572844at2759"/>
<sequence>MGGELPRSGHSYFGTVTSAQEAHAILEACKHGLLPRVTRRLTDDERLRFVRAGAVFVWEEEEAGIRRWTDHIKWSPSRVSGAFLTYTEVPPRGDDTLVKQSFSSVDGAGTKMHLIAYTSKSSAVTSALPCASQDPLIKHMLAQRSSAGRDPRDRPFPPPAVIAAPHPSRPPDPPQRFATPPFGSAPPTADANRIHLQRSTLCTGVVVPRPHTASSGEESRPQTSTSEPRSGSPHDSHFRPAAGLSLSFPSLAPHSICSAPPSASLIPPSAPWHALSLSNNPSHSWPSAYDTSRQDPSARSSSQSRASSHYASPRLSLSPPSISTPTWAPSTAGSSSATTASPFDPHPRHLPPLPHDLQPPGHLATGSDLPSFLVHDSVGGQRRALSDGDQWCPPRQDGRGAEDERQLRLLGRSF</sequence>
<feature type="compositionally biased region" description="Low complexity" evidence="1">
    <location>
        <begin position="294"/>
        <end position="343"/>
    </location>
</feature>
<dbReference type="PANTHER" id="PTHR28027">
    <property type="entry name" value="TRANSCRIPTIONAL REGULATOR MIT1"/>
    <property type="match status" value="1"/>
</dbReference>
<dbReference type="PANTHER" id="PTHR28027:SF1">
    <property type="entry name" value="CAMP INDEPENDENT REGULATORY PROTEIN (AFU_ORTHOLOGUE AFUA_3G09640)"/>
    <property type="match status" value="1"/>
</dbReference>
<accession>A0A5C5G2F5</accession>
<proteinExistence type="predicted"/>
<evidence type="ECO:0000256" key="1">
    <source>
        <dbReference type="SAM" id="MobiDB-lite"/>
    </source>
</evidence>
<feature type="compositionally biased region" description="Basic and acidic residues" evidence="1">
    <location>
        <begin position="396"/>
        <end position="407"/>
    </location>
</feature>
<dbReference type="GO" id="GO:0003677">
    <property type="term" value="F:DNA binding"/>
    <property type="evidence" value="ECO:0007669"/>
    <property type="project" value="TreeGrafter"/>
</dbReference>
<dbReference type="AlphaFoldDB" id="A0A5C5G2F5"/>
<gene>
    <name evidence="2" type="ORF">DMC30DRAFT_415402</name>
</gene>
<protein>
    <submittedName>
        <fullName evidence="2">Gti1/Pac2 family-domain-containing protein</fullName>
    </submittedName>
</protein>
<reference evidence="2 3" key="1">
    <citation type="submission" date="2019-03" db="EMBL/GenBank/DDBJ databases">
        <title>Rhodosporidium diobovatum UCD-FST 08-225 genome sequencing, assembly, and annotation.</title>
        <authorList>
            <person name="Fakankun I.U."/>
            <person name="Fristensky B."/>
            <person name="Levin D.B."/>
        </authorList>
    </citation>
    <scope>NUCLEOTIDE SEQUENCE [LARGE SCALE GENOMIC DNA]</scope>
    <source>
        <strain evidence="2 3">UCD-FST 08-225</strain>
    </source>
</reference>
<feature type="region of interest" description="Disordered" evidence="1">
    <location>
        <begin position="143"/>
        <end position="241"/>
    </location>
</feature>
<evidence type="ECO:0000313" key="3">
    <source>
        <dbReference type="Proteomes" id="UP000311382"/>
    </source>
</evidence>
<feature type="compositionally biased region" description="Polar residues" evidence="1">
    <location>
        <begin position="280"/>
        <end position="291"/>
    </location>
</feature>